<dbReference type="InterPro" id="IPR046357">
    <property type="entry name" value="PPIase_dom_sf"/>
</dbReference>
<dbReference type="InterPro" id="IPR001179">
    <property type="entry name" value="PPIase_FKBP_dom"/>
</dbReference>
<evidence type="ECO:0000256" key="3">
    <source>
        <dbReference type="ARBA" id="ARBA00013194"/>
    </source>
</evidence>
<reference evidence="15 16" key="1">
    <citation type="journal article" date="2016" name="Nat. Commun.">
        <title>Thousands of microbial genomes shed light on interconnected biogeochemical processes in an aquifer system.</title>
        <authorList>
            <person name="Anantharaman K."/>
            <person name="Brown C.T."/>
            <person name="Hug L.A."/>
            <person name="Sharon I."/>
            <person name="Castelle C.J."/>
            <person name="Probst A.J."/>
            <person name="Thomas B.C."/>
            <person name="Singh A."/>
            <person name="Wilkins M.J."/>
            <person name="Karaoz U."/>
            <person name="Brodie E.L."/>
            <person name="Williams K.H."/>
            <person name="Hubbard S.S."/>
            <person name="Banfield J.F."/>
        </authorList>
    </citation>
    <scope>NUCLEOTIDE SEQUENCE [LARGE SCALE GENOMIC DNA]</scope>
</reference>
<dbReference type="GO" id="GO:0015031">
    <property type="term" value="P:protein transport"/>
    <property type="evidence" value="ECO:0007669"/>
    <property type="project" value="UniProtKB-UniRule"/>
</dbReference>
<keyword evidence="11" id="KW-0963">Cytoplasm</keyword>
<evidence type="ECO:0000256" key="1">
    <source>
        <dbReference type="ARBA" id="ARBA00000971"/>
    </source>
</evidence>
<dbReference type="GO" id="GO:0044183">
    <property type="term" value="F:protein folding chaperone"/>
    <property type="evidence" value="ECO:0007669"/>
    <property type="project" value="TreeGrafter"/>
</dbReference>
<dbReference type="Proteomes" id="UP000177376">
    <property type="component" value="Unassembled WGS sequence"/>
</dbReference>
<dbReference type="AlphaFoldDB" id="A0A1G1YLK1"/>
<keyword evidence="7 11" id="KW-0143">Chaperone</keyword>
<protein>
    <recommendedName>
        <fullName evidence="4 11">Trigger factor</fullName>
        <shortName evidence="11">TF</shortName>
        <ecNumber evidence="3 11">5.2.1.8</ecNumber>
    </recommendedName>
    <alternativeName>
        <fullName evidence="10 11">PPIase</fullName>
    </alternativeName>
</protein>
<evidence type="ECO:0000256" key="13">
    <source>
        <dbReference type="RuleBase" id="RU003914"/>
    </source>
</evidence>
<evidence type="ECO:0000259" key="14">
    <source>
        <dbReference type="PROSITE" id="PS50059"/>
    </source>
</evidence>
<dbReference type="InterPro" id="IPR005215">
    <property type="entry name" value="Trig_fac"/>
</dbReference>
<evidence type="ECO:0000256" key="4">
    <source>
        <dbReference type="ARBA" id="ARBA00016902"/>
    </source>
</evidence>
<accession>A0A1G1YLK1</accession>
<dbReference type="InterPro" id="IPR027304">
    <property type="entry name" value="Trigger_fact/SurA_dom_sf"/>
</dbReference>
<dbReference type="PROSITE" id="PS50059">
    <property type="entry name" value="FKBP_PPIASE"/>
    <property type="match status" value="1"/>
</dbReference>
<comment type="domain">
    <text evidence="11">Consists of 3 domains; the N-terminus binds the ribosome, the middle domain has PPIase activity, while the C-terminus has intrinsic chaperone activity on its own.</text>
</comment>
<dbReference type="InterPro" id="IPR008881">
    <property type="entry name" value="Trigger_fac_ribosome-bd_bac"/>
</dbReference>
<dbReference type="InterPro" id="IPR008880">
    <property type="entry name" value="Trigger_fac_C"/>
</dbReference>
<evidence type="ECO:0000256" key="2">
    <source>
        <dbReference type="ARBA" id="ARBA00005464"/>
    </source>
</evidence>
<evidence type="ECO:0000256" key="6">
    <source>
        <dbReference type="ARBA" id="ARBA00023110"/>
    </source>
</evidence>
<dbReference type="FunFam" id="3.10.50.40:FF:000001">
    <property type="entry name" value="Trigger factor"/>
    <property type="match status" value="1"/>
</dbReference>
<dbReference type="Gene3D" id="1.10.3120.10">
    <property type="entry name" value="Trigger factor, C-terminal domain"/>
    <property type="match status" value="1"/>
</dbReference>
<comment type="similarity">
    <text evidence="2 11 13">Belongs to the FKBP-type PPIase family. Tig subfamily.</text>
</comment>
<comment type="caution">
    <text evidence="15">The sequence shown here is derived from an EMBL/GenBank/DDBJ whole genome shotgun (WGS) entry which is preliminary data.</text>
</comment>
<comment type="function">
    <text evidence="11">Involved in protein export. Acts as a chaperone by maintaining the newly synthesized protein in an open conformation. Functions as a peptidyl-prolyl cis-trans isomerase.</text>
</comment>
<dbReference type="Gene3D" id="3.10.50.40">
    <property type="match status" value="1"/>
</dbReference>
<evidence type="ECO:0000256" key="9">
    <source>
        <dbReference type="ARBA" id="ARBA00023306"/>
    </source>
</evidence>
<dbReference type="SUPFAM" id="SSF102735">
    <property type="entry name" value="Trigger factor ribosome-binding domain"/>
    <property type="match status" value="1"/>
</dbReference>
<dbReference type="InterPro" id="IPR037041">
    <property type="entry name" value="Trigger_fac_C_sf"/>
</dbReference>
<sequence>MKSEVKKLAKSQVEITIEVAVEEIKPYLAKAVSKISKEIKIEGWRPGKAPYEIIKQKIGDMGILEAALDDIISATYYDVLKEQKIVTIGQPQIDIVKIAPDNPFVYQATAAVLPNVKIGDYQKIKIKKEPIKISDEQVNKILADIRKMRTKEKLTEQPAKTGDKLEIDFEIFLDGLPIERGQHQKYPIIIGEHKFIPGFEDQLVGLKAGKTKEFQLRFPEKYFAKKLADKEAEFKVKCQAVYEVELPELNDELAKSISADKFQTLAELKNSIRENLETEEIIKQEQRLEIEMLDKLVAIADFEAIPDLLVVSEVHKMIQELEHSLIDQGFDFADYLKSLNKSETDLKEEFKPQAEKRVKIAILTREIFLEKNFEVREDELAKEIEAALKNYPANPEIKKQLASETYRDYLRNVLGNKKVIEFLKKEIISD</sequence>
<evidence type="ECO:0000256" key="10">
    <source>
        <dbReference type="ARBA" id="ARBA00029986"/>
    </source>
</evidence>
<dbReference type="GO" id="GO:0003755">
    <property type="term" value="F:peptidyl-prolyl cis-trans isomerase activity"/>
    <property type="evidence" value="ECO:0007669"/>
    <property type="project" value="UniProtKB-UniRule"/>
</dbReference>
<dbReference type="InterPro" id="IPR036611">
    <property type="entry name" value="Trigger_fac_ribosome-bd_sf"/>
</dbReference>
<evidence type="ECO:0000256" key="11">
    <source>
        <dbReference type="HAMAP-Rule" id="MF_00303"/>
    </source>
</evidence>
<dbReference type="GO" id="GO:0043335">
    <property type="term" value="P:protein unfolding"/>
    <property type="evidence" value="ECO:0007669"/>
    <property type="project" value="TreeGrafter"/>
</dbReference>
<keyword evidence="9 11" id="KW-0131">Cell cycle</keyword>
<evidence type="ECO:0000313" key="15">
    <source>
        <dbReference type="EMBL" id="OGY52696.1"/>
    </source>
</evidence>
<dbReference type="PANTHER" id="PTHR30560:SF3">
    <property type="entry name" value="TRIGGER FACTOR-LIKE PROTEIN TIG, CHLOROPLASTIC"/>
    <property type="match status" value="1"/>
</dbReference>
<dbReference type="Pfam" id="PF00254">
    <property type="entry name" value="FKBP_C"/>
    <property type="match status" value="1"/>
</dbReference>
<comment type="subcellular location">
    <subcellularLocation>
        <location evidence="11">Cytoplasm</location>
    </subcellularLocation>
    <text evidence="11">About half TF is bound to the ribosome near the polypeptide exit tunnel while the other half is free in the cytoplasm.</text>
</comment>
<keyword evidence="8 11" id="KW-0413">Isomerase</keyword>
<dbReference type="GO" id="GO:0051301">
    <property type="term" value="P:cell division"/>
    <property type="evidence" value="ECO:0007669"/>
    <property type="project" value="UniProtKB-KW"/>
</dbReference>
<gene>
    <name evidence="11" type="primary">tig</name>
    <name evidence="15" type="ORF">A3A02_02550</name>
</gene>
<dbReference type="EMBL" id="MHIM01000012">
    <property type="protein sequence ID" value="OGY52696.1"/>
    <property type="molecule type" value="Genomic_DNA"/>
</dbReference>
<dbReference type="PANTHER" id="PTHR30560">
    <property type="entry name" value="TRIGGER FACTOR CHAPERONE AND PEPTIDYL-PROLYL CIS/TRANS ISOMERASE"/>
    <property type="match status" value="1"/>
</dbReference>
<dbReference type="NCBIfam" id="TIGR00115">
    <property type="entry name" value="tig"/>
    <property type="match status" value="1"/>
</dbReference>
<dbReference type="Gene3D" id="3.30.70.1050">
    <property type="entry name" value="Trigger factor ribosome-binding domain"/>
    <property type="match status" value="1"/>
</dbReference>
<dbReference type="GO" id="GO:0005737">
    <property type="term" value="C:cytoplasm"/>
    <property type="evidence" value="ECO:0007669"/>
    <property type="project" value="UniProtKB-SubCell"/>
</dbReference>
<dbReference type="SUPFAM" id="SSF109998">
    <property type="entry name" value="Triger factor/SurA peptide-binding domain-like"/>
    <property type="match status" value="1"/>
</dbReference>
<proteinExistence type="inferred from homology"/>
<evidence type="ECO:0000256" key="8">
    <source>
        <dbReference type="ARBA" id="ARBA00023235"/>
    </source>
</evidence>
<dbReference type="SUPFAM" id="SSF54534">
    <property type="entry name" value="FKBP-like"/>
    <property type="match status" value="1"/>
</dbReference>
<comment type="catalytic activity">
    <reaction evidence="1 11 12">
        <text>[protein]-peptidylproline (omega=180) = [protein]-peptidylproline (omega=0)</text>
        <dbReference type="Rhea" id="RHEA:16237"/>
        <dbReference type="Rhea" id="RHEA-COMP:10747"/>
        <dbReference type="Rhea" id="RHEA-COMP:10748"/>
        <dbReference type="ChEBI" id="CHEBI:83833"/>
        <dbReference type="ChEBI" id="CHEBI:83834"/>
        <dbReference type="EC" id="5.2.1.8"/>
    </reaction>
</comment>
<dbReference type="PIRSF" id="PIRSF003095">
    <property type="entry name" value="Trigger_factor"/>
    <property type="match status" value="1"/>
</dbReference>
<dbReference type="EC" id="5.2.1.8" evidence="3 11"/>
<name>A0A1G1YLK1_9BACT</name>
<dbReference type="GO" id="GO:0051083">
    <property type="term" value="P:'de novo' cotranslational protein folding"/>
    <property type="evidence" value="ECO:0007669"/>
    <property type="project" value="TreeGrafter"/>
</dbReference>
<dbReference type="GO" id="GO:0043022">
    <property type="term" value="F:ribosome binding"/>
    <property type="evidence" value="ECO:0007669"/>
    <property type="project" value="TreeGrafter"/>
</dbReference>
<evidence type="ECO:0000256" key="12">
    <source>
        <dbReference type="PROSITE-ProRule" id="PRU00277"/>
    </source>
</evidence>
<evidence type="ECO:0000256" key="5">
    <source>
        <dbReference type="ARBA" id="ARBA00022618"/>
    </source>
</evidence>
<feature type="domain" description="PPIase FKBP-type" evidence="14">
    <location>
        <begin position="162"/>
        <end position="250"/>
    </location>
</feature>
<keyword evidence="6 11" id="KW-0697">Rotamase</keyword>
<dbReference type="HAMAP" id="MF_00303">
    <property type="entry name" value="Trigger_factor_Tig"/>
    <property type="match status" value="1"/>
</dbReference>
<keyword evidence="5 11" id="KW-0132">Cell division</keyword>
<organism evidence="15 16">
    <name type="scientific">Candidatus Buchananbacteria bacterium RIFCSPLOWO2_01_FULL_39_33</name>
    <dbReference type="NCBI Taxonomy" id="1797543"/>
    <lineage>
        <taxon>Bacteria</taxon>
        <taxon>Candidatus Buchananiibacteriota</taxon>
    </lineage>
</organism>
<dbReference type="Pfam" id="PF05697">
    <property type="entry name" value="Trigger_N"/>
    <property type="match status" value="1"/>
</dbReference>
<dbReference type="Pfam" id="PF05698">
    <property type="entry name" value="Trigger_C"/>
    <property type="match status" value="1"/>
</dbReference>
<evidence type="ECO:0000256" key="7">
    <source>
        <dbReference type="ARBA" id="ARBA00023186"/>
    </source>
</evidence>
<evidence type="ECO:0000313" key="16">
    <source>
        <dbReference type="Proteomes" id="UP000177376"/>
    </source>
</evidence>